<dbReference type="EMBL" id="MNBE01000757">
    <property type="protein sequence ID" value="OKO90607.1"/>
    <property type="molecule type" value="Genomic_DNA"/>
</dbReference>
<proteinExistence type="predicted"/>
<organism evidence="1 2">
    <name type="scientific">Penicillium subrubescens</name>
    <dbReference type="NCBI Taxonomy" id="1316194"/>
    <lineage>
        <taxon>Eukaryota</taxon>
        <taxon>Fungi</taxon>
        <taxon>Dikarya</taxon>
        <taxon>Ascomycota</taxon>
        <taxon>Pezizomycotina</taxon>
        <taxon>Eurotiomycetes</taxon>
        <taxon>Eurotiomycetidae</taxon>
        <taxon>Eurotiales</taxon>
        <taxon>Aspergillaceae</taxon>
        <taxon>Penicillium</taxon>
    </lineage>
</organism>
<evidence type="ECO:0000313" key="1">
    <source>
        <dbReference type="EMBL" id="OKO90607.1"/>
    </source>
</evidence>
<dbReference type="Proteomes" id="UP000186955">
    <property type="component" value="Unassembled WGS sequence"/>
</dbReference>
<protein>
    <submittedName>
        <fullName evidence="1">Uncharacterized protein</fullName>
    </submittedName>
</protein>
<dbReference type="OrthoDB" id="3565018at2759"/>
<evidence type="ECO:0000313" key="2">
    <source>
        <dbReference type="Proteomes" id="UP000186955"/>
    </source>
</evidence>
<accession>A0A1Q5SRI0</accession>
<dbReference type="STRING" id="1316194.A0A1Q5SRI0"/>
<keyword evidence="2" id="KW-1185">Reference proteome</keyword>
<comment type="caution">
    <text evidence="1">The sequence shown here is derived from an EMBL/GenBank/DDBJ whole genome shotgun (WGS) entry which is preliminary data.</text>
</comment>
<dbReference type="AlphaFoldDB" id="A0A1Q5SRI0"/>
<gene>
    <name evidence="1" type="ORF">PENSUB_13324</name>
</gene>
<name>A0A1Q5SRI0_9EURO</name>
<reference evidence="1 2" key="1">
    <citation type="submission" date="2016-10" db="EMBL/GenBank/DDBJ databases">
        <title>Genome sequence of the ascomycete fungus Penicillium subrubescens.</title>
        <authorList>
            <person name="De Vries R.P."/>
            <person name="Peng M."/>
            <person name="Dilokpimol A."/>
            <person name="Hilden K."/>
            <person name="Makela M.R."/>
            <person name="Grigoriev I."/>
            <person name="Riley R."/>
            <person name="Granchi Z."/>
        </authorList>
    </citation>
    <scope>NUCLEOTIDE SEQUENCE [LARGE SCALE GENOMIC DNA]</scope>
    <source>
        <strain evidence="1 2">CBS 132785</strain>
    </source>
</reference>
<sequence length="67" mass="7560">MEGAGVALAILPFLLNQLDNYVQGLETLKGFRAKRYRREQDGYLSGLWTQQAIFVNTLERSLDGVVD</sequence>